<evidence type="ECO:0000256" key="2">
    <source>
        <dbReference type="ARBA" id="ARBA00022723"/>
    </source>
</evidence>
<comment type="cofactor">
    <cofactor evidence="1">
        <name>Mg(2+)</name>
        <dbReference type="ChEBI" id="CHEBI:18420"/>
    </cofactor>
</comment>
<dbReference type="GO" id="GO:0016836">
    <property type="term" value="F:hydro-lyase activity"/>
    <property type="evidence" value="ECO:0007669"/>
    <property type="project" value="TreeGrafter"/>
</dbReference>
<dbReference type="SFLD" id="SFLDG00179">
    <property type="entry name" value="mandelate_racemase"/>
    <property type="match status" value="1"/>
</dbReference>
<dbReference type="Gene3D" id="3.20.20.120">
    <property type="entry name" value="Enolase-like C-terminal domain"/>
    <property type="match status" value="1"/>
</dbReference>
<gene>
    <name evidence="7" type="ORF">FKG94_18015</name>
</gene>
<dbReference type="Pfam" id="PF02746">
    <property type="entry name" value="MR_MLE_N"/>
    <property type="match status" value="1"/>
</dbReference>
<feature type="signal peptide" evidence="5">
    <location>
        <begin position="1"/>
        <end position="29"/>
    </location>
</feature>
<keyword evidence="8" id="KW-1185">Reference proteome</keyword>
<evidence type="ECO:0000313" key="7">
    <source>
        <dbReference type="EMBL" id="TQV72596.1"/>
    </source>
</evidence>
<dbReference type="Pfam" id="PF13378">
    <property type="entry name" value="MR_MLE_C"/>
    <property type="match status" value="1"/>
</dbReference>
<dbReference type="PANTHER" id="PTHR13794:SF58">
    <property type="entry name" value="MITOCHONDRIAL ENOLASE SUPERFAMILY MEMBER 1"/>
    <property type="match status" value="1"/>
</dbReference>
<evidence type="ECO:0000256" key="1">
    <source>
        <dbReference type="ARBA" id="ARBA00001946"/>
    </source>
</evidence>
<dbReference type="InterPro" id="IPR013341">
    <property type="entry name" value="Mandelate_racemase_N_dom"/>
</dbReference>
<protein>
    <submittedName>
        <fullName evidence="7">Mandelate racemase/muconate lactonizing enzyme family protein</fullName>
    </submittedName>
</protein>
<dbReference type="SUPFAM" id="SSF54826">
    <property type="entry name" value="Enolase N-terminal domain-like"/>
    <property type="match status" value="1"/>
</dbReference>
<feature type="chain" id="PRO_5022010187" evidence="5">
    <location>
        <begin position="30"/>
        <end position="404"/>
    </location>
</feature>
<dbReference type="RefSeq" id="WP_142905728.1">
    <property type="nucleotide sequence ID" value="NZ_ML660098.1"/>
</dbReference>
<name>A0A545T5T1_9GAMM</name>
<comment type="caution">
    <text evidence="7">The sequence shown here is derived from an EMBL/GenBank/DDBJ whole genome shotgun (WGS) entry which is preliminary data.</text>
</comment>
<dbReference type="SMART" id="SM00922">
    <property type="entry name" value="MR_MLE"/>
    <property type="match status" value="1"/>
</dbReference>
<dbReference type="Pfam" id="PF10518">
    <property type="entry name" value="TAT_signal"/>
    <property type="match status" value="1"/>
</dbReference>
<organism evidence="7 8">
    <name type="scientific">Exilibacterium tricleocarpae</name>
    <dbReference type="NCBI Taxonomy" id="2591008"/>
    <lineage>
        <taxon>Bacteria</taxon>
        <taxon>Pseudomonadati</taxon>
        <taxon>Pseudomonadota</taxon>
        <taxon>Gammaproteobacteria</taxon>
        <taxon>Cellvibrionales</taxon>
        <taxon>Cellvibrionaceae</taxon>
        <taxon>Exilibacterium</taxon>
    </lineage>
</organism>
<dbReference type="AlphaFoldDB" id="A0A545T5T1"/>
<reference evidence="7 8" key="1">
    <citation type="submission" date="2019-06" db="EMBL/GenBank/DDBJ databases">
        <title>Whole genome sequence for Cellvibrionaceae sp. R142.</title>
        <authorList>
            <person name="Wang G."/>
        </authorList>
    </citation>
    <scope>NUCLEOTIDE SEQUENCE [LARGE SCALE GENOMIC DNA]</scope>
    <source>
        <strain evidence="7 8">R142</strain>
    </source>
</reference>
<dbReference type="PANTHER" id="PTHR13794">
    <property type="entry name" value="ENOLASE SUPERFAMILY, MANDELATE RACEMASE"/>
    <property type="match status" value="1"/>
</dbReference>
<evidence type="ECO:0000313" key="8">
    <source>
        <dbReference type="Proteomes" id="UP000319732"/>
    </source>
</evidence>
<dbReference type="GO" id="GO:0000287">
    <property type="term" value="F:magnesium ion binding"/>
    <property type="evidence" value="ECO:0007669"/>
    <property type="project" value="TreeGrafter"/>
</dbReference>
<keyword evidence="3 5" id="KW-0732">Signal</keyword>
<dbReference type="OrthoDB" id="103536at2"/>
<dbReference type="EMBL" id="VHSG01000019">
    <property type="protein sequence ID" value="TQV72596.1"/>
    <property type="molecule type" value="Genomic_DNA"/>
</dbReference>
<dbReference type="InterPro" id="IPR019546">
    <property type="entry name" value="TAT_signal_bac_arc"/>
</dbReference>
<dbReference type="InterPro" id="IPR006311">
    <property type="entry name" value="TAT_signal"/>
</dbReference>
<evidence type="ECO:0000256" key="3">
    <source>
        <dbReference type="ARBA" id="ARBA00022729"/>
    </source>
</evidence>
<evidence type="ECO:0000256" key="5">
    <source>
        <dbReference type="SAM" id="SignalP"/>
    </source>
</evidence>
<dbReference type="GO" id="GO:0016052">
    <property type="term" value="P:carbohydrate catabolic process"/>
    <property type="evidence" value="ECO:0007669"/>
    <property type="project" value="TreeGrafter"/>
</dbReference>
<dbReference type="InterPro" id="IPR046945">
    <property type="entry name" value="RHMD-like"/>
</dbReference>
<sequence>MTARRQFLKTLGAAGAAALVPAGSARALAATDNQRGAVKDILSYVSIKDVEVFRLKFDKKTPLTWNAIKKSGGTYPSATYLKITTDQGIVGYAGTKGSARDVASFANKIKGLNLLNTEQVWDHMFFHNRKPVAKGKEIHAIGSVDLAVWDIVGKALNQPVHRILGTYTEQIPVYAAGGYYADGKGIRDLVKEMEDYIDEGYDTVKMKVGYLTPRRDAERVRAVRKALGPDTKIMIDANNGYKSAYEAIRFGRMVEDLDLYWFEEPVMPYDWRGNHEVKDQLDIPIVAGENEYTRFGALDLLSNDACDIINMDTIKAGGITEMRKIAALCSAHHVPVAPHGFAHMNVHVVASLSNALILETYPKKARDFNPALPAFAVTKGKIQAPQAVGLGMEPAADLIKKYKV</sequence>
<dbReference type="InterPro" id="IPR029017">
    <property type="entry name" value="Enolase-like_N"/>
</dbReference>
<dbReference type="InterPro" id="IPR029065">
    <property type="entry name" value="Enolase_C-like"/>
</dbReference>
<feature type="domain" description="Mandelate racemase/muconate lactonizing enzyme C-terminal" evidence="6">
    <location>
        <begin position="186"/>
        <end position="284"/>
    </location>
</feature>
<dbReference type="InterPro" id="IPR013342">
    <property type="entry name" value="Mandelate_racemase_C"/>
</dbReference>
<evidence type="ECO:0000259" key="6">
    <source>
        <dbReference type="SMART" id="SM00922"/>
    </source>
</evidence>
<dbReference type="Gene3D" id="3.30.390.10">
    <property type="entry name" value="Enolase-like, N-terminal domain"/>
    <property type="match status" value="1"/>
</dbReference>
<dbReference type="Proteomes" id="UP000319732">
    <property type="component" value="Unassembled WGS sequence"/>
</dbReference>
<dbReference type="SUPFAM" id="SSF51604">
    <property type="entry name" value="Enolase C-terminal domain-like"/>
    <property type="match status" value="1"/>
</dbReference>
<proteinExistence type="predicted"/>
<evidence type="ECO:0000256" key="4">
    <source>
        <dbReference type="ARBA" id="ARBA00022842"/>
    </source>
</evidence>
<dbReference type="PROSITE" id="PS51318">
    <property type="entry name" value="TAT"/>
    <property type="match status" value="1"/>
</dbReference>
<keyword evidence="2" id="KW-0479">Metal-binding</keyword>
<dbReference type="InterPro" id="IPR036849">
    <property type="entry name" value="Enolase-like_C_sf"/>
</dbReference>
<dbReference type="CDD" id="cd03316">
    <property type="entry name" value="MR_like"/>
    <property type="match status" value="1"/>
</dbReference>
<dbReference type="SFLD" id="SFLDS00001">
    <property type="entry name" value="Enolase"/>
    <property type="match status" value="1"/>
</dbReference>
<keyword evidence="4" id="KW-0460">Magnesium</keyword>
<accession>A0A545T5T1</accession>